<feature type="region of interest" description="Disordered" evidence="1">
    <location>
        <begin position="1"/>
        <end position="35"/>
    </location>
</feature>
<dbReference type="OrthoDB" id="1743936at2759"/>
<keyword evidence="3" id="KW-1185">Reference proteome</keyword>
<dbReference type="STRING" id="2094558.A0A314UV59"/>
<evidence type="ECO:0000313" key="2">
    <source>
        <dbReference type="EMBL" id="PQM40696.1"/>
    </source>
</evidence>
<evidence type="ECO:0000313" key="3">
    <source>
        <dbReference type="Proteomes" id="UP000250321"/>
    </source>
</evidence>
<reference evidence="2 3" key="1">
    <citation type="submission" date="2018-02" db="EMBL/GenBank/DDBJ databases">
        <title>Draft genome of wild Prunus yedoensis var. nudiflora.</title>
        <authorList>
            <person name="Baek S."/>
            <person name="Kim J.-H."/>
            <person name="Choi K."/>
            <person name="Kim G.-B."/>
            <person name="Cho A."/>
            <person name="Jang H."/>
            <person name="Shin C.-H."/>
            <person name="Yu H.-J."/>
            <person name="Mun J.-H."/>
        </authorList>
    </citation>
    <scope>NUCLEOTIDE SEQUENCE [LARGE SCALE GENOMIC DNA]</scope>
    <source>
        <strain evidence="3">cv. Jeju island</strain>
        <tissue evidence="2">Leaf</tissue>
    </source>
</reference>
<dbReference type="EMBL" id="PJQY01003040">
    <property type="protein sequence ID" value="PQM40696.1"/>
    <property type="molecule type" value="Genomic_DNA"/>
</dbReference>
<feature type="compositionally biased region" description="Pro residues" evidence="1">
    <location>
        <begin position="74"/>
        <end position="97"/>
    </location>
</feature>
<evidence type="ECO:0000256" key="1">
    <source>
        <dbReference type="SAM" id="MobiDB-lite"/>
    </source>
</evidence>
<sequence length="97" mass="9824">MGEAEGDEYAPTKGQSDAATAATTSSSSSMSDVPAKKLARQLDFTGFGGAPASVAMPELPKPQLPTVAVQQSQPKPPVMAVPVPVSPQPPIPSGRPV</sequence>
<accession>A0A314UV59</accession>
<name>A0A314UV59_PRUYE</name>
<organism evidence="2 3">
    <name type="scientific">Prunus yedoensis var. nudiflora</name>
    <dbReference type="NCBI Taxonomy" id="2094558"/>
    <lineage>
        <taxon>Eukaryota</taxon>
        <taxon>Viridiplantae</taxon>
        <taxon>Streptophyta</taxon>
        <taxon>Embryophyta</taxon>
        <taxon>Tracheophyta</taxon>
        <taxon>Spermatophyta</taxon>
        <taxon>Magnoliopsida</taxon>
        <taxon>eudicotyledons</taxon>
        <taxon>Gunneridae</taxon>
        <taxon>Pentapetalae</taxon>
        <taxon>rosids</taxon>
        <taxon>fabids</taxon>
        <taxon>Rosales</taxon>
        <taxon>Rosaceae</taxon>
        <taxon>Amygdaloideae</taxon>
        <taxon>Amygdaleae</taxon>
        <taxon>Prunus</taxon>
    </lineage>
</organism>
<gene>
    <name evidence="2" type="ORF">Pyn_02797</name>
</gene>
<protein>
    <submittedName>
        <fullName evidence="2">Protein tesmin/TSO1-like CXC 5</fullName>
    </submittedName>
</protein>
<comment type="caution">
    <text evidence="2">The sequence shown here is derived from an EMBL/GenBank/DDBJ whole genome shotgun (WGS) entry which is preliminary data.</text>
</comment>
<dbReference type="AlphaFoldDB" id="A0A314UV59"/>
<dbReference type="Proteomes" id="UP000250321">
    <property type="component" value="Unassembled WGS sequence"/>
</dbReference>
<feature type="region of interest" description="Disordered" evidence="1">
    <location>
        <begin position="63"/>
        <end position="97"/>
    </location>
</feature>
<feature type="compositionally biased region" description="Low complexity" evidence="1">
    <location>
        <begin position="16"/>
        <end position="32"/>
    </location>
</feature>
<proteinExistence type="predicted"/>